<comment type="caution">
    <text evidence="3">The sequence shown here is derived from an EMBL/GenBank/DDBJ whole genome shotgun (WGS) entry which is preliminary data.</text>
</comment>
<dbReference type="InterPro" id="IPR002999">
    <property type="entry name" value="Tudor"/>
</dbReference>
<dbReference type="PANTHER" id="PTHR22948">
    <property type="entry name" value="TUDOR DOMAIN CONTAINING PROTEIN"/>
    <property type="match status" value="1"/>
</dbReference>
<feature type="compositionally biased region" description="Basic and acidic residues" evidence="1">
    <location>
        <begin position="1236"/>
        <end position="1250"/>
    </location>
</feature>
<gene>
    <name evidence="3" type="primary">tdrd1_2</name>
    <name evidence="3" type="ORF">FJT64_010025</name>
</gene>
<dbReference type="SMART" id="SM00333">
    <property type="entry name" value="TUDOR"/>
    <property type="match status" value="5"/>
</dbReference>
<feature type="compositionally biased region" description="Pro residues" evidence="1">
    <location>
        <begin position="688"/>
        <end position="699"/>
    </location>
</feature>
<accession>A0A6A4VDK6</accession>
<feature type="region of interest" description="Disordered" evidence="1">
    <location>
        <begin position="189"/>
        <end position="236"/>
    </location>
</feature>
<dbReference type="InterPro" id="IPR035437">
    <property type="entry name" value="SNase_OB-fold_sf"/>
</dbReference>
<feature type="compositionally biased region" description="Low complexity" evidence="1">
    <location>
        <begin position="196"/>
        <end position="213"/>
    </location>
</feature>
<feature type="domain" description="Tudor" evidence="2">
    <location>
        <begin position="538"/>
        <end position="596"/>
    </location>
</feature>
<organism evidence="3 4">
    <name type="scientific">Amphibalanus amphitrite</name>
    <name type="common">Striped barnacle</name>
    <name type="synonym">Balanus amphitrite</name>
    <dbReference type="NCBI Taxonomy" id="1232801"/>
    <lineage>
        <taxon>Eukaryota</taxon>
        <taxon>Metazoa</taxon>
        <taxon>Ecdysozoa</taxon>
        <taxon>Arthropoda</taxon>
        <taxon>Crustacea</taxon>
        <taxon>Multicrustacea</taxon>
        <taxon>Cirripedia</taxon>
        <taxon>Thoracica</taxon>
        <taxon>Thoracicalcarea</taxon>
        <taxon>Balanomorpha</taxon>
        <taxon>Balanoidea</taxon>
        <taxon>Balanidae</taxon>
        <taxon>Amphibalaninae</taxon>
        <taxon>Amphibalanus</taxon>
    </lineage>
</organism>
<evidence type="ECO:0000259" key="2">
    <source>
        <dbReference type="PROSITE" id="PS50304"/>
    </source>
</evidence>
<protein>
    <submittedName>
        <fullName evidence="3">Tudor domain-containing protein 1</fullName>
    </submittedName>
</protein>
<feature type="compositionally biased region" description="Basic and acidic residues" evidence="1">
    <location>
        <begin position="1331"/>
        <end position="1341"/>
    </location>
</feature>
<feature type="domain" description="Tudor" evidence="2">
    <location>
        <begin position="318"/>
        <end position="378"/>
    </location>
</feature>
<keyword evidence="4" id="KW-1185">Reference proteome</keyword>
<reference evidence="3 4" key="1">
    <citation type="submission" date="2019-07" db="EMBL/GenBank/DDBJ databases">
        <title>Draft genome assembly of a fouling barnacle, Amphibalanus amphitrite (Darwin, 1854): The first reference genome for Thecostraca.</title>
        <authorList>
            <person name="Kim W."/>
        </authorList>
    </citation>
    <scope>NUCLEOTIDE SEQUENCE [LARGE SCALE GENOMIC DNA]</scope>
    <source>
        <strain evidence="3">SNU_AA5</strain>
        <tissue evidence="3">Soma without cirri and trophi</tissue>
    </source>
</reference>
<feature type="compositionally biased region" description="Basic and acidic residues" evidence="1">
    <location>
        <begin position="1115"/>
        <end position="1190"/>
    </location>
</feature>
<proteinExistence type="predicted"/>
<feature type="region of interest" description="Disordered" evidence="1">
    <location>
        <begin position="680"/>
        <end position="735"/>
    </location>
</feature>
<dbReference type="Gene3D" id="2.30.30.140">
    <property type="match status" value="5"/>
</dbReference>
<feature type="compositionally biased region" description="Low complexity" evidence="1">
    <location>
        <begin position="1271"/>
        <end position="1284"/>
    </location>
</feature>
<evidence type="ECO:0000313" key="4">
    <source>
        <dbReference type="Proteomes" id="UP000440578"/>
    </source>
</evidence>
<dbReference type="PROSITE" id="PS50304">
    <property type="entry name" value="TUDOR"/>
    <property type="match status" value="5"/>
</dbReference>
<dbReference type="InterPro" id="IPR050621">
    <property type="entry name" value="Tudor_domain_containing"/>
</dbReference>
<feature type="compositionally biased region" description="Basic and acidic residues" evidence="1">
    <location>
        <begin position="1210"/>
        <end position="1226"/>
    </location>
</feature>
<feature type="domain" description="Tudor" evidence="2">
    <location>
        <begin position="967"/>
        <end position="1026"/>
    </location>
</feature>
<dbReference type="Proteomes" id="UP000440578">
    <property type="component" value="Unassembled WGS sequence"/>
</dbReference>
<evidence type="ECO:0000256" key="1">
    <source>
        <dbReference type="SAM" id="MobiDB-lite"/>
    </source>
</evidence>
<dbReference type="Pfam" id="PF00567">
    <property type="entry name" value="TUDOR"/>
    <property type="match status" value="5"/>
</dbReference>
<feature type="domain" description="Tudor" evidence="2">
    <location>
        <begin position="779"/>
        <end position="837"/>
    </location>
</feature>
<feature type="compositionally biased region" description="Basic and acidic residues" evidence="1">
    <location>
        <begin position="1257"/>
        <end position="1270"/>
    </location>
</feature>
<feature type="domain" description="Tudor" evidence="2">
    <location>
        <begin position="75"/>
        <end position="131"/>
    </location>
</feature>
<dbReference type="GO" id="GO:0005737">
    <property type="term" value="C:cytoplasm"/>
    <property type="evidence" value="ECO:0007669"/>
    <property type="project" value="UniProtKB-ARBA"/>
</dbReference>
<feature type="region of interest" description="Disordered" evidence="1">
    <location>
        <begin position="1106"/>
        <end position="1341"/>
    </location>
</feature>
<dbReference type="EMBL" id="VIIS01001847">
    <property type="protein sequence ID" value="KAF0291965.1"/>
    <property type="molecule type" value="Genomic_DNA"/>
</dbReference>
<sequence length="1341" mass="140780">MSPVLEAWADVSLGIGPYPPLERPFSAGERVEVFVACVLSPSRLYVQLSENTAEIEQMATDIEASTADCKVPCPDVAPEELCLAPFEGVYYRGLITAVDGQTVTVFFVDYGNTERVNVSELVECPMSLVDLPAQAIQCSMTGLVSADCGEQLAAKVDQMELTALVDRVLPGSLIVTLLSGSTNINLELGGDGQARSPEPAAKKAAAPTSAPAAAPAPAPVAPAPAQAATAQAAPAAEEVTETAAPFTRVTVSFAVTPHEFYVQDAADVPAAQLDELMAQLETEYSQLGPQDRAVKQVQTGDAPSIPQVQTADAPSIPQVQTGDLVAAPFADDGVFYRARLLTAEPGAADCQLHFIDYGNCQLTPRAQLKLLTPGLLAPAPLAQRCRLPERPATGQWTDEDTELFEQLAGTLEKALALRREAGAAEDVWTVRLLDGDTDVGRELVKAGRAVPPGQEPPAAVAEKVTTEAAPVQETAAQSRAQPAGPVGAARLKNGQLLEAAVVFAVSPTDFWVQLSADTATLDDLMARLEAAQLSSAAAPAAGQLLVARYAEDEALYRARVLTVSGDTATVLFVDYGNTESVSAAELWSCPPDLSGVPPLAVRCSLPLEPQPWSDAAVDKFSMLVGVGGAEERTLNMELVKAGDPALVNLFDGQQDVAFEMVGAGFGMVHVEERPVLVPAAQKAAEEPAPAPPAPVPAVPPAEAEKTDTEAESEPAAQADEATESQSAPVPTTPAGDQAVFVSHVNSPLEFYVQSADTGPLDELMERVAGEFPAAAPVSTAAPGLLAAAPYSEDGAPYRARVLAVEDGQARVLFVDYGNSESVDVTEVRQLGAELAALPPQARRCQLAVDACEEGATEKLRELTEAEEEPVTVSEVAAGAVSRVRLTLSAGDAAQLLVEAGLCRPREDTQLPAAPPPPAEPLRLLVSHVDSPACFFAQRLSDLAALDELADQLAELYDATESPPALAAPCRGDLCVARSAEEEGWHRARVEAVSPTGDVHVRLLDYGSVAAATEVRAAAPAVCRTPAMALRCRLPARPADGADWGQEATAALAELCDAAHYEFDARLVAEADGEPLVALLCLEGRSVTQTLQERGVAMVPESLAAESVQVKPTEGMTKEKKPVERETETKPSEEASEKEKPAEEASEKEKPVEEAHEEEKPTDKEGTDDKVAKELDSLSLTERHEEGETKGSTEPSSQEPTETEQAEQNADETKQGLDESKSHETGKSSEATDSSEETQRDMEEDKTDQKSEVTAGASEEKTADSDKEAVAEKPSSSDSAAPADAAETEESTSKVDEDTPGNGHVSPVNGDDVPEAAAQSVGQKASAVEEAPDAHEDAQAAA</sequence>
<dbReference type="FunFam" id="2.30.30.140:FF:000018">
    <property type="entry name" value="Serine/threonine-protein kinase 31"/>
    <property type="match status" value="2"/>
</dbReference>
<dbReference type="SUPFAM" id="SSF63748">
    <property type="entry name" value="Tudor/PWWP/MBT"/>
    <property type="match status" value="5"/>
</dbReference>
<evidence type="ECO:0000313" key="3">
    <source>
        <dbReference type="EMBL" id="KAF0291965.1"/>
    </source>
</evidence>
<name>A0A6A4VDK6_AMPAM</name>
<feature type="compositionally biased region" description="Low complexity" evidence="1">
    <location>
        <begin position="223"/>
        <end position="236"/>
    </location>
</feature>
<dbReference type="Gene3D" id="2.40.50.90">
    <property type="match status" value="5"/>
</dbReference>
<dbReference type="OrthoDB" id="9989103at2759"/>
<dbReference type="PANTHER" id="PTHR22948:SF29">
    <property type="entry name" value="FI02030P-RELATED"/>
    <property type="match status" value="1"/>
</dbReference>